<sequence>MSVRLNISWRGKKFFIEFGSLSELNNTTVNQLKVSCQRVVGIDAASFDLFAFGGELNLFVRPRMNNLELPLYTYELQPSCNVVLVENKNVLQELTGTKPQKDEGYLLTQLDTIQVKLRQEIVPQIEQYEQQAKALSHKCSAKKKKQHTYTAAYLSEQLMHILFDLDSVICGPEAATAKQTRKQIVKQAQTLLDKTDEIKSIVNHISLEQQE</sequence>
<dbReference type="AlphaFoldDB" id="A0A1C7NK34"/>
<dbReference type="InterPro" id="IPR003103">
    <property type="entry name" value="BAG_domain"/>
</dbReference>
<dbReference type="STRING" id="101091.A0A1C7NK34"/>
<accession>A0A1C7NK34</accession>
<evidence type="ECO:0000313" key="3">
    <source>
        <dbReference type="Proteomes" id="UP000093000"/>
    </source>
</evidence>
<evidence type="ECO:0000259" key="1">
    <source>
        <dbReference type="PROSITE" id="PS51035"/>
    </source>
</evidence>
<gene>
    <name evidence="2" type="ORF">A0J61_02536</name>
</gene>
<dbReference type="OrthoDB" id="417450at2759"/>
<dbReference type="InterPro" id="IPR029071">
    <property type="entry name" value="Ubiquitin-like_domsf"/>
</dbReference>
<dbReference type="InParanoid" id="A0A1C7NK34"/>
<keyword evidence="3" id="KW-1185">Reference proteome</keyword>
<comment type="caution">
    <text evidence="2">The sequence shown here is derived from an EMBL/GenBank/DDBJ whole genome shotgun (WGS) entry which is preliminary data.</text>
</comment>
<dbReference type="Proteomes" id="UP000093000">
    <property type="component" value="Unassembled WGS sequence"/>
</dbReference>
<name>A0A1C7NK34_9FUNG</name>
<proteinExistence type="predicted"/>
<dbReference type="InterPro" id="IPR036533">
    <property type="entry name" value="BAG_dom_sf"/>
</dbReference>
<feature type="domain" description="BAG" evidence="1">
    <location>
        <begin position="143"/>
        <end position="199"/>
    </location>
</feature>
<dbReference type="EMBL" id="LUGH01000097">
    <property type="protein sequence ID" value="OBZ89405.1"/>
    <property type="molecule type" value="Genomic_DNA"/>
</dbReference>
<protein>
    <recommendedName>
        <fullName evidence="1">BAG domain-containing protein</fullName>
    </recommendedName>
</protein>
<reference evidence="2 3" key="1">
    <citation type="submission" date="2016-03" db="EMBL/GenBank/DDBJ databases">
        <title>Choanephora cucurbitarum.</title>
        <authorList>
            <person name="Min B."/>
            <person name="Park H."/>
            <person name="Park J.-H."/>
            <person name="Shin H.-D."/>
            <person name="Choi I.-G."/>
        </authorList>
    </citation>
    <scope>NUCLEOTIDE SEQUENCE [LARGE SCALE GENOMIC DNA]</scope>
    <source>
        <strain evidence="2 3">KUS-F28377</strain>
    </source>
</reference>
<evidence type="ECO:0000313" key="2">
    <source>
        <dbReference type="EMBL" id="OBZ89405.1"/>
    </source>
</evidence>
<dbReference type="Pfam" id="PF02179">
    <property type="entry name" value="BAG"/>
    <property type="match status" value="1"/>
</dbReference>
<dbReference type="SUPFAM" id="SSF54236">
    <property type="entry name" value="Ubiquitin-like"/>
    <property type="match status" value="1"/>
</dbReference>
<dbReference type="Gene3D" id="1.20.58.120">
    <property type="entry name" value="BAG domain"/>
    <property type="match status" value="1"/>
</dbReference>
<dbReference type="GO" id="GO:0051087">
    <property type="term" value="F:protein-folding chaperone binding"/>
    <property type="evidence" value="ECO:0007669"/>
    <property type="project" value="InterPro"/>
</dbReference>
<dbReference type="SUPFAM" id="SSF63491">
    <property type="entry name" value="BAG domain"/>
    <property type="match status" value="1"/>
</dbReference>
<dbReference type="PROSITE" id="PS51035">
    <property type="entry name" value="BAG"/>
    <property type="match status" value="1"/>
</dbReference>
<dbReference type="SMART" id="SM00264">
    <property type="entry name" value="BAG"/>
    <property type="match status" value="1"/>
</dbReference>
<organism evidence="2 3">
    <name type="scientific">Choanephora cucurbitarum</name>
    <dbReference type="NCBI Taxonomy" id="101091"/>
    <lineage>
        <taxon>Eukaryota</taxon>
        <taxon>Fungi</taxon>
        <taxon>Fungi incertae sedis</taxon>
        <taxon>Mucoromycota</taxon>
        <taxon>Mucoromycotina</taxon>
        <taxon>Mucoromycetes</taxon>
        <taxon>Mucorales</taxon>
        <taxon>Mucorineae</taxon>
        <taxon>Choanephoraceae</taxon>
        <taxon>Choanephoroideae</taxon>
        <taxon>Choanephora</taxon>
    </lineage>
</organism>